<reference evidence="1 2" key="1">
    <citation type="journal article" date="2022" name="Plant J.">
        <title>Chromosome-level genome of Camellia lanceoleosa provides a valuable resource for understanding genome evolution and self-incompatibility.</title>
        <authorList>
            <person name="Gong W."/>
            <person name="Xiao S."/>
            <person name="Wang L."/>
            <person name="Liao Z."/>
            <person name="Chang Y."/>
            <person name="Mo W."/>
            <person name="Hu G."/>
            <person name="Li W."/>
            <person name="Zhao G."/>
            <person name="Zhu H."/>
            <person name="Hu X."/>
            <person name="Ji K."/>
            <person name="Xiang X."/>
            <person name="Song Q."/>
            <person name="Yuan D."/>
            <person name="Jin S."/>
            <person name="Zhang L."/>
        </authorList>
    </citation>
    <scope>NUCLEOTIDE SEQUENCE [LARGE SCALE GENOMIC DNA]</scope>
    <source>
        <strain evidence="1">SQ_2022a</strain>
    </source>
</reference>
<dbReference type="EMBL" id="CM045758">
    <property type="protein sequence ID" value="KAI8032707.1"/>
    <property type="molecule type" value="Genomic_DNA"/>
</dbReference>
<comment type="caution">
    <text evidence="1">The sequence shown here is derived from an EMBL/GenBank/DDBJ whole genome shotgun (WGS) entry which is preliminary data.</text>
</comment>
<keyword evidence="1" id="KW-0808">Transferase</keyword>
<accession>A0ACC0J4W1</accession>
<keyword evidence="1" id="KW-0418">Kinase</keyword>
<evidence type="ECO:0000313" key="1">
    <source>
        <dbReference type="EMBL" id="KAI8032707.1"/>
    </source>
</evidence>
<name>A0ACC0J4W1_9ERIC</name>
<dbReference type="Proteomes" id="UP001060215">
    <property type="component" value="Chromosome 1"/>
</dbReference>
<keyword evidence="2" id="KW-1185">Reference proteome</keyword>
<gene>
    <name evidence="1" type="ORF">LOK49_LG01G00206</name>
</gene>
<evidence type="ECO:0000313" key="2">
    <source>
        <dbReference type="Proteomes" id="UP001060215"/>
    </source>
</evidence>
<proteinExistence type="predicted"/>
<organism evidence="1 2">
    <name type="scientific">Camellia lanceoleosa</name>
    <dbReference type="NCBI Taxonomy" id="1840588"/>
    <lineage>
        <taxon>Eukaryota</taxon>
        <taxon>Viridiplantae</taxon>
        <taxon>Streptophyta</taxon>
        <taxon>Embryophyta</taxon>
        <taxon>Tracheophyta</taxon>
        <taxon>Spermatophyta</taxon>
        <taxon>Magnoliopsida</taxon>
        <taxon>eudicotyledons</taxon>
        <taxon>Gunneridae</taxon>
        <taxon>Pentapetalae</taxon>
        <taxon>asterids</taxon>
        <taxon>Ericales</taxon>
        <taxon>Theaceae</taxon>
        <taxon>Camellia</taxon>
    </lineage>
</organism>
<protein>
    <submittedName>
        <fullName evidence="1">Serine/threonine-protein kinase Nek4</fullName>
    </submittedName>
</protein>
<sequence length="83" mass="9733">MKCRDQLHELVKEEIEKKDSSTEEWKIAMERSFNRMDNEVVETPSYMCPELLTDIPYGSKLDIWSLGCCIYEMAATRLLLTLL</sequence>